<feature type="non-terminal residue" evidence="4">
    <location>
        <position position="1"/>
    </location>
</feature>
<dbReference type="Pfam" id="PF13181">
    <property type="entry name" value="TPR_8"/>
    <property type="match status" value="2"/>
</dbReference>
<evidence type="ECO:0000313" key="5">
    <source>
        <dbReference type="Proteomes" id="UP001439008"/>
    </source>
</evidence>
<evidence type="ECO:0000256" key="1">
    <source>
        <dbReference type="ARBA" id="ARBA00022737"/>
    </source>
</evidence>
<keyword evidence="1" id="KW-0677">Repeat</keyword>
<protein>
    <recommendedName>
        <fullName evidence="6">Tetratricopeptide repeat protein</fullName>
    </recommendedName>
</protein>
<gene>
    <name evidence="4" type="ORF">MHBO_002354</name>
</gene>
<feature type="repeat" description="TPR" evidence="3">
    <location>
        <begin position="400"/>
        <end position="433"/>
    </location>
</feature>
<feature type="repeat" description="TPR" evidence="3">
    <location>
        <begin position="187"/>
        <end position="220"/>
    </location>
</feature>
<reference evidence="4 5" key="1">
    <citation type="journal article" date="2024" name="BMC Biol.">
        <title>Comparative genomics of Ascetosporea gives new insight into the evolutionary basis for animal parasitism in Rhizaria.</title>
        <authorList>
            <person name="Hiltunen Thoren M."/>
            <person name="Onut-Brannstrom I."/>
            <person name="Alfjorden A."/>
            <person name="Peckova H."/>
            <person name="Swords F."/>
            <person name="Hooper C."/>
            <person name="Holzer A.S."/>
            <person name="Bass D."/>
            <person name="Burki F."/>
        </authorList>
    </citation>
    <scope>NUCLEOTIDE SEQUENCE [LARGE SCALE GENOMIC DNA]</scope>
    <source>
        <strain evidence="4">20-A016</strain>
    </source>
</reference>
<sequence length="485" mass="57274">FRHCEMRDFIKLKNEFELFNKTQANLSNSAKIHFSAVANNLGKYHFDKKEFEEAIVYYLKELKLSEELKETASKGMAQNRLALCYGQISKYSIAEKYLKKFSRTASIMQNPIFAYQSILNKGYLFFWRATREDINEFYVKKLLGKAKLCFENSLKMFQRVKVGMAHCFDDGKEYRSVTLKDLKDLKTVIFYSIGLVHFENEDFDSAIQFYKKALNIWRKNDMNTQFSYLLSGLGLAYKNNGNEDLAEQYLKMDNELNSRDNYLNDNANSLHNLANFYLDTRQFTLSRKISIKLLKWAKSKKDQNTIKSATNLFEKSENFINLSNFKIPSLKKQIESPNLSLKSKFSLFYKIGKCYRDLSNWEESIYFFERSCECTKFSKILKEKINFENLNDLENLIAFAEIQSEIGSNRMALKQFSKAILHFRKAIFIKENLQKFAKAKFFDEMTFDFLNLARCLYEEKEETFVVLDMYKKSEKFARKVGEKKF</sequence>
<dbReference type="Proteomes" id="UP001439008">
    <property type="component" value="Unassembled WGS sequence"/>
</dbReference>
<dbReference type="PANTHER" id="PTHR45641">
    <property type="entry name" value="TETRATRICOPEPTIDE REPEAT PROTEIN (AFU_ORTHOLOGUE AFUA_6G03870)"/>
    <property type="match status" value="1"/>
</dbReference>
<evidence type="ECO:0000256" key="3">
    <source>
        <dbReference type="PROSITE-ProRule" id="PRU00339"/>
    </source>
</evidence>
<comment type="caution">
    <text evidence="4">The sequence shown here is derived from an EMBL/GenBank/DDBJ whole genome shotgun (WGS) entry which is preliminary data.</text>
</comment>
<dbReference type="SMART" id="SM00028">
    <property type="entry name" value="TPR"/>
    <property type="match status" value="6"/>
</dbReference>
<dbReference type="Gene3D" id="1.25.40.10">
    <property type="entry name" value="Tetratricopeptide repeat domain"/>
    <property type="match status" value="3"/>
</dbReference>
<evidence type="ECO:0008006" key="6">
    <source>
        <dbReference type="Google" id="ProtNLM"/>
    </source>
</evidence>
<dbReference type="SUPFAM" id="SSF48452">
    <property type="entry name" value="TPR-like"/>
    <property type="match status" value="3"/>
</dbReference>
<accession>A0ABV2AM26</accession>
<dbReference type="InterPro" id="IPR019734">
    <property type="entry name" value="TPR_rpt"/>
</dbReference>
<evidence type="ECO:0000256" key="2">
    <source>
        <dbReference type="ARBA" id="ARBA00022803"/>
    </source>
</evidence>
<feature type="repeat" description="TPR" evidence="3">
    <location>
        <begin position="35"/>
        <end position="68"/>
    </location>
</feature>
<keyword evidence="2 3" id="KW-0802">TPR repeat</keyword>
<evidence type="ECO:0000313" key="4">
    <source>
        <dbReference type="EMBL" id="MES1920710.1"/>
    </source>
</evidence>
<dbReference type="EMBL" id="JBDODL010000818">
    <property type="protein sequence ID" value="MES1920710.1"/>
    <property type="molecule type" value="Genomic_DNA"/>
</dbReference>
<dbReference type="PANTHER" id="PTHR45641:SF19">
    <property type="entry name" value="NEPHROCYSTIN-3"/>
    <property type="match status" value="1"/>
</dbReference>
<keyword evidence="5" id="KW-1185">Reference proteome</keyword>
<dbReference type="PROSITE" id="PS50005">
    <property type="entry name" value="TPR"/>
    <property type="match status" value="3"/>
</dbReference>
<name>A0ABV2AM26_9EUKA</name>
<proteinExistence type="predicted"/>
<organism evidence="4 5">
    <name type="scientific">Bonamia ostreae</name>
    <dbReference type="NCBI Taxonomy" id="126728"/>
    <lineage>
        <taxon>Eukaryota</taxon>
        <taxon>Sar</taxon>
        <taxon>Rhizaria</taxon>
        <taxon>Endomyxa</taxon>
        <taxon>Ascetosporea</taxon>
        <taxon>Haplosporida</taxon>
        <taxon>Bonamia</taxon>
    </lineage>
</organism>
<dbReference type="InterPro" id="IPR011990">
    <property type="entry name" value="TPR-like_helical_dom_sf"/>
</dbReference>